<dbReference type="Pfam" id="PF00072">
    <property type="entry name" value="Response_reg"/>
    <property type="match status" value="1"/>
</dbReference>
<evidence type="ECO:0000313" key="11">
    <source>
        <dbReference type="EMBL" id="APW58947.1"/>
    </source>
</evidence>
<keyword evidence="2" id="KW-0547">Nucleotide-binding</keyword>
<dbReference type="GO" id="GO:0000160">
    <property type="term" value="P:phosphorelay signal transduction system"/>
    <property type="evidence" value="ECO:0007669"/>
    <property type="project" value="UniProtKB-KW"/>
</dbReference>
<evidence type="ECO:0000259" key="10">
    <source>
        <dbReference type="PROSITE" id="PS50110"/>
    </source>
</evidence>
<dbReference type="Pfam" id="PF00158">
    <property type="entry name" value="Sigma54_activat"/>
    <property type="match status" value="1"/>
</dbReference>
<evidence type="ECO:0000256" key="7">
    <source>
        <dbReference type="ARBA" id="ARBA00023163"/>
    </source>
</evidence>
<dbReference type="PROSITE" id="PS00688">
    <property type="entry name" value="SIGMA54_INTERACT_3"/>
    <property type="match status" value="1"/>
</dbReference>
<keyword evidence="12" id="KW-1185">Reference proteome</keyword>
<dbReference type="FunFam" id="3.40.50.2300:FF:000018">
    <property type="entry name" value="DNA-binding transcriptional regulator NtrC"/>
    <property type="match status" value="1"/>
</dbReference>
<dbReference type="Gene3D" id="3.40.50.300">
    <property type="entry name" value="P-loop containing nucleotide triphosphate hydrolases"/>
    <property type="match status" value="1"/>
</dbReference>
<dbReference type="PROSITE" id="PS50110">
    <property type="entry name" value="RESPONSE_REGULATORY"/>
    <property type="match status" value="1"/>
</dbReference>
<dbReference type="SUPFAM" id="SSF52172">
    <property type="entry name" value="CheY-like"/>
    <property type="match status" value="1"/>
</dbReference>
<dbReference type="SUPFAM" id="SSF46689">
    <property type="entry name" value="Homeodomain-like"/>
    <property type="match status" value="1"/>
</dbReference>
<dbReference type="GO" id="GO:0043565">
    <property type="term" value="F:sequence-specific DNA binding"/>
    <property type="evidence" value="ECO:0007669"/>
    <property type="project" value="InterPro"/>
</dbReference>
<evidence type="ECO:0000256" key="4">
    <source>
        <dbReference type="ARBA" id="ARBA00023012"/>
    </source>
</evidence>
<evidence type="ECO:0000256" key="1">
    <source>
        <dbReference type="ARBA" id="ARBA00022553"/>
    </source>
</evidence>
<organism evidence="11 12">
    <name type="scientific">Paludisphaera borealis</name>
    <dbReference type="NCBI Taxonomy" id="1387353"/>
    <lineage>
        <taxon>Bacteria</taxon>
        <taxon>Pseudomonadati</taxon>
        <taxon>Planctomycetota</taxon>
        <taxon>Planctomycetia</taxon>
        <taxon>Isosphaerales</taxon>
        <taxon>Isosphaeraceae</taxon>
        <taxon>Paludisphaera</taxon>
    </lineage>
</organism>
<dbReference type="Gene3D" id="1.10.10.60">
    <property type="entry name" value="Homeodomain-like"/>
    <property type="match status" value="1"/>
</dbReference>
<dbReference type="FunFam" id="3.40.50.300:FF:000006">
    <property type="entry name" value="DNA-binding transcriptional regulator NtrC"/>
    <property type="match status" value="1"/>
</dbReference>
<dbReference type="InterPro" id="IPR002197">
    <property type="entry name" value="HTH_Fis"/>
</dbReference>
<dbReference type="InterPro" id="IPR011006">
    <property type="entry name" value="CheY-like_superfamily"/>
</dbReference>
<feature type="modified residue" description="4-aspartylphosphate" evidence="8">
    <location>
        <position position="51"/>
    </location>
</feature>
<evidence type="ECO:0000313" key="12">
    <source>
        <dbReference type="Proteomes" id="UP000186309"/>
    </source>
</evidence>
<dbReference type="RefSeq" id="WP_076343193.1">
    <property type="nucleotide sequence ID" value="NZ_CP019082.1"/>
</dbReference>
<sequence length="445" mass="48703">MKILVVDDEPNIRRTLRVALETMGHEVQEAASASTALSEVERQPCDVALVDLRLGGESGLELLESLRAQSPRLAVVLITAHASIDTAVEAIRRGALDYLPKPFTPAQVRAVLERVDQVRGLRDRVADLEQQVRDIVPEVELESSDPQMQQVMELTRLVASADAAVLIRGENGTGKGVLARALHAWSKRAGGPFVTVNCPSLSSDLLESDLFGHVKGAFTGAVRDAAGKVAAAEGGTLFLDEIGELPPALQPKLLRFLQEKRYERVGEAKTRIADVRLVAATNRDLESAVASGDFREDLLYRLNVVELTLPPLRRRSDIRTLAEHLLAFFSRQSGGRLKGFTPEAHDRLARYAWPGNLRELRNAVERATILAAGPLVGLADLPDRIGQMQTDASRSIEIGQSATLEQVEFEHIRRVLVAAPNLEAAARILGIDPSTLYRKRKQYGL</sequence>
<dbReference type="PROSITE" id="PS00676">
    <property type="entry name" value="SIGMA54_INTERACT_2"/>
    <property type="match status" value="1"/>
</dbReference>
<feature type="domain" description="Response regulatory" evidence="10">
    <location>
        <begin position="2"/>
        <end position="116"/>
    </location>
</feature>
<keyword evidence="5" id="KW-0805">Transcription regulation</keyword>
<dbReference type="GO" id="GO:0006355">
    <property type="term" value="P:regulation of DNA-templated transcription"/>
    <property type="evidence" value="ECO:0007669"/>
    <property type="project" value="InterPro"/>
</dbReference>
<keyword evidence="1 8" id="KW-0597">Phosphoprotein</keyword>
<proteinExistence type="predicted"/>
<evidence type="ECO:0000256" key="3">
    <source>
        <dbReference type="ARBA" id="ARBA00022840"/>
    </source>
</evidence>
<protein>
    <submittedName>
        <fullName evidence="11">Alginate biosynthesis transcriptional regulatory protein AlgB</fullName>
    </submittedName>
</protein>
<dbReference type="STRING" id="1387353.BSF38_00360"/>
<keyword evidence="3" id="KW-0067">ATP-binding</keyword>
<gene>
    <name evidence="11" type="primary">algB</name>
    <name evidence="11" type="ORF">BSF38_00360</name>
</gene>
<dbReference type="EMBL" id="CP019082">
    <property type="protein sequence ID" value="APW58947.1"/>
    <property type="molecule type" value="Genomic_DNA"/>
</dbReference>
<dbReference type="InterPro" id="IPR003593">
    <property type="entry name" value="AAA+_ATPase"/>
</dbReference>
<dbReference type="PANTHER" id="PTHR32071:SF113">
    <property type="entry name" value="ALGINATE BIOSYNTHESIS TRANSCRIPTIONAL REGULATORY PROTEIN ALGB"/>
    <property type="match status" value="1"/>
</dbReference>
<keyword evidence="4" id="KW-0902">Two-component regulatory system</keyword>
<dbReference type="InterPro" id="IPR027417">
    <property type="entry name" value="P-loop_NTPase"/>
</dbReference>
<reference evidence="12" key="1">
    <citation type="submission" date="2016-12" db="EMBL/GenBank/DDBJ databases">
        <title>Comparative genomics of four Isosphaeraceae planctomycetes: a common pool of plasmids and glycoside hydrolase genes.</title>
        <authorList>
            <person name="Ivanova A."/>
        </authorList>
    </citation>
    <scope>NUCLEOTIDE SEQUENCE [LARGE SCALE GENOMIC DNA]</scope>
    <source>
        <strain evidence="12">PX4</strain>
    </source>
</reference>
<evidence type="ECO:0000256" key="8">
    <source>
        <dbReference type="PROSITE-ProRule" id="PRU00169"/>
    </source>
</evidence>
<dbReference type="AlphaFoldDB" id="A0A1U7CJ67"/>
<dbReference type="SMART" id="SM00448">
    <property type="entry name" value="REC"/>
    <property type="match status" value="1"/>
</dbReference>
<dbReference type="Gene3D" id="1.10.8.60">
    <property type="match status" value="1"/>
</dbReference>
<dbReference type="InterPro" id="IPR025944">
    <property type="entry name" value="Sigma_54_int_dom_CS"/>
</dbReference>
<keyword evidence="7" id="KW-0804">Transcription</keyword>
<dbReference type="InterPro" id="IPR058031">
    <property type="entry name" value="AAA_lid_NorR"/>
</dbReference>
<accession>A0A1U7CJ67</accession>
<dbReference type="CDD" id="cd00009">
    <property type="entry name" value="AAA"/>
    <property type="match status" value="1"/>
</dbReference>
<dbReference type="Pfam" id="PF02954">
    <property type="entry name" value="HTH_8"/>
    <property type="match status" value="1"/>
</dbReference>
<dbReference type="Pfam" id="PF25601">
    <property type="entry name" value="AAA_lid_14"/>
    <property type="match status" value="1"/>
</dbReference>
<dbReference type="OrthoDB" id="9807827at2"/>
<evidence type="ECO:0000259" key="9">
    <source>
        <dbReference type="PROSITE" id="PS50045"/>
    </source>
</evidence>
<name>A0A1U7CJ67_9BACT</name>
<dbReference type="GO" id="GO:0005524">
    <property type="term" value="F:ATP binding"/>
    <property type="evidence" value="ECO:0007669"/>
    <property type="project" value="UniProtKB-KW"/>
</dbReference>
<dbReference type="InterPro" id="IPR009057">
    <property type="entry name" value="Homeodomain-like_sf"/>
</dbReference>
<evidence type="ECO:0000256" key="6">
    <source>
        <dbReference type="ARBA" id="ARBA00023125"/>
    </source>
</evidence>
<evidence type="ECO:0000256" key="5">
    <source>
        <dbReference type="ARBA" id="ARBA00023015"/>
    </source>
</evidence>
<dbReference type="Proteomes" id="UP000186309">
    <property type="component" value="Chromosome"/>
</dbReference>
<dbReference type="PANTHER" id="PTHR32071">
    <property type="entry name" value="TRANSCRIPTIONAL REGULATORY PROTEIN"/>
    <property type="match status" value="1"/>
</dbReference>
<dbReference type="SUPFAM" id="SSF52540">
    <property type="entry name" value="P-loop containing nucleoside triphosphate hydrolases"/>
    <property type="match status" value="1"/>
</dbReference>
<dbReference type="SMART" id="SM00382">
    <property type="entry name" value="AAA"/>
    <property type="match status" value="1"/>
</dbReference>
<keyword evidence="6" id="KW-0238">DNA-binding</keyword>
<dbReference type="InterPro" id="IPR002078">
    <property type="entry name" value="Sigma_54_int"/>
</dbReference>
<evidence type="ECO:0000256" key="2">
    <source>
        <dbReference type="ARBA" id="ARBA00022741"/>
    </source>
</evidence>
<feature type="domain" description="Sigma-54 factor interaction" evidence="9">
    <location>
        <begin position="141"/>
        <end position="369"/>
    </location>
</feature>
<dbReference type="InterPro" id="IPR025943">
    <property type="entry name" value="Sigma_54_int_dom_ATP-bd_2"/>
</dbReference>
<dbReference type="KEGG" id="pbor:BSF38_00360"/>
<dbReference type="PROSITE" id="PS50045">
    <property type="entry name" value="SIGMA54_INTERACT_4"/>
    <property type="match status" value="1"/>
</dbReference>
<dbReference type="InterPro" id="IPR001789">
    <property type="entry name" value="Sig_transdc_resp-reg_receiver"/>
</dbReference>
<dbReference type="Gene3D" id="3.40.50.2300">
    <property type="match status" value="1"/>
</dbReference>